<feature type="signal peptide" evidence="2">
    <location>
        <begin position="1"/>
        <end position="29"/>
    </location>
</feature>
<name>A0A376BA70_9ASCO</name>
<evidence type="ECO:0000313" key="5">
    <source>
        <dbReference type="Proteomes" id="UP000262825"/>
    </source>
</evidence>
<feature type="transmembrane region" description="Helical" evidence="1">
    <location>
        <begin position="316"/>
        <end position="337"/>
    </location>
</feature>
<feature type="transmembrane region" description="Helical" evidence="1">
    <location>
        <begin position="387"/>
        <end position="408"/>
    </location>
</feature>
<sequence>MFKCRQKTTPQLLPSVLLIISILLSKVRGHEMAGMDDTDDLTFPDIVDFGPKMTHWLLSVFFLLLLSSFSTSLAFSSKTHASVLVQTIITIYAFFEKFLLRFPDNDGIENRVSRCFGWIFLSISITTLFFGSLASGTGLLSKYKKINSLSSKLGTKVLVYIHRALSLVLIWIGWIKVCLAPVALFGFCRGGSTGQCIAHGIMGTSFVIYGFVYSMVLVVPWIRLANYSQDHVDSWIIMIWGCVNTFTEGPHGDSNWSHGDFQHTSMGIIWWCAGLLGVFLSRNKQRTFVPSLVFIFTGWAMMEHVQLLIISTKVHYLFGLVLVSGGVCRIIEISFLFKDRLHLDKIYSFQYLPPFTLVCSGILFMGANEEQLNLVLRIGADHSAYSLVLLAASFLVYFWIICCLNIYVRFVEREKAGFLDSYESNLVRENSENFELSEGELDDLNDNIDDHEEDISV</sequence>
<keyword evidence="2" id="KW-0732">Signal</keyword>
<keyword evidence="1" id="KW-0812">Transmembrane</keyword>
<keyword evidence="1" id="KW-1133">Transmembrane helix</keyword>
<dbReference type="AlphaFoldDB" id="A0A376BA70"/>
<dbReference type="PANTHER" id="PTHR31685">
    <property type="entry name" value="INTEGRAL MEMBRANE PROTEIN (AFU_ORTHOLOGUE AFUA_6G12730)-RELATED"/>
    <property type="match status" value="1"/>
</dbReference>
<feature type="transmembrane region" description="Helical" evidence="1">
    <location>
        <begin position="160"/>
        <end position="188"/>
    </location>
</feature>
<gene>
    <name evidence="4" type="ORF">SCODWIG_03334</name>
</gene>
<accession>A0A376BA70</accession>
<keyword evidence="1" id="KW-0472">Membrane</keyword>
<feature type="transmembrane region" description="Helical" evidence="1">
    <location>
        <begin position="200"/>
        <end position="222"/>
    </location>
</feature>
<feature type="transmembrane region" description="Helical" evidence="1">
    <location>
        <begin position="349"/>
        <end position="367"/>
    </location>
</feature>
<dbReference type="VEuPathDB" id="FungiDB:SCODWIG_03334"/>
<dbReference type="InterPro" id="IPR018827">
    <property type="entry name" value="YTP1_C"/>
</dbReference>
<evidence type="ECO:0000256" key="2">
    <source>
        <dbReference type="SAM" id="SignalP"/>
    </source>
</evidence>
<dbReference type="EMBL" id="UFAJ01000769">
    <property type="protein sequence ID" value="SSD61573.1"/>
    <property type="molecule type" value="Genomic_DNA"/>
</dbReference>
<feature type="transmembrane region" description="Helical" evidence="1">
    <location>
        <begin position="261"/>
        <end position="280"/>
    </location>
</feature>
<protein>
    <submittedName>
        <fullName evidence="4">Related to Protein YTP1</fullName>
    </submittedName>
</protein>
<feature type="domain" description="Protein YTP1-like C-terminal" evidence="3">
    <location>
        <begin position="173"/>
        <end position="407"/>
    </location>
</feature>
<evidence type="ECO:0000313" key="4">
    <source>
        <dbReference type="EMBL" id="SSD61573.1"/>
    </source>
</evidence>
<keyword evidence="5" id="KW-1185">Reference proteome</keyword>
<proteinExistence type="predicted"/>
<dbReference type="PANTHER" id="PTHR31685:SF2">
    <property type="entry name" value="PROTEIN YTP1"/>
    <property type="match status" value="1"/>
</dbReference>
<evidence type="ECO:0000256" key="1">
    <source>
        <dbReference type="SAM" id="Phobius"/>
    </source>
</evidence>
<dbReference type="Pfam" id="PF10355">
    <property type="entry name" value="Ytp1"/>
    <property type="match status" value="1"/>
</dbReference>
<organism evidence="4 5">
    <name type="scientific">Saccharomycodes ludwigii</name>
    <dbReference type="NCBI Taxonomy" id="36035"/>
    <lineage>
        <taxon>Eukaryota</taxon>
        <taxon>Fungi</taxon>
        <taxon>Dikarya</taxon>
        <taxon>Ascomycota</taxon>
        <taxon>Saccharomycotina</taxon>
        <taxon>Saccharomycetes</taxon>
        <taxon>Saccharomycodales</taxon>
        <taxon>Saccharomycodaceae</taxon>
        <taxon>Saccharomycodes</taxon>
    </lineage>
</organism>
<dbReference type="Proteomes" id="UP000262825">
    <property type="component" value="Unassembled WGS sequence"/>
</dbReference>
<evidence type="ECO:0000259" key="3">
    <source>
        <dbReference type="Pfam" id="PF10355"/>
    </source>
</evidence>
<feature type="chain" id="PRO_5016886974" evidence="2">
    <location>
        <begin position="30"/>
        <end position="457"/>
    </location>
</feature>
<feature type="transmembrane region" description="Helical" evidence="1">
    <location>
        <begin position="292"/>
        <end position="310"/>
    </location>
</feature>
<feature type="transmembrane region" description="Helical" evidence="1">
    <location>
        <begin position="118"/>
        <end position="140"/>
    </location>
</feature>
<reference evidence="5" key="1">
    <citation type="submission" date="2018-06" db="EMBL/GenBank/DDBJ databases">
        <authorList>
            <person name="Guldener U."/>
        </authorList>
    </citation>
    <scope>NUCLEOTIDE SEQUENCE [LARGE SCALE GENOMIC DNA]</scope>
    <source>
        <strain evidence="5">UTAD17</strain>
    </source>
</reference>
<feature type="transmembrane region" description="Helical" evidence="1">
    <location>
        <begin position="53"/>
        <end position="75"/>
    </location>
</feature>